<dbReference type="EMBL" id="LQRT01000002">
    <property type="protein sequence ID" value="KZS42657.1"/>
    <property type="molecule type" value="Genomic_DNA"/>
</dbReference>
<keyword evidence="2" id="KW-1185">Reference proteome</keyword>
<sequence>MKSKKTLSLKKVDIAKLDTIKGGNLVFTSPNLPTANPNGCGNGTQGLACQYSQTPMSCVVCVHVEK</sequence>
<dbReference type="OrthoDB" id="1164266at2"/>
<name>A0A163CQF3_9FLAO</name>
<organism evidence="1 2">
    <name type="scientific">Aquimarina aggregata</name>
    <dbReference type="NCBI Taxonomy" id="1642818"/>
    <lineage>
        <taxon>Bacteria</taxon>
        <taxon>Pseudomonadati</taxon>
        <taxon>Bacteroidota</taxon>
        <taxon>Flavobacteriia</taxon>
        <taxon>Flavobacteriales</taxon>
        <taxon>Flavobacteriaceae</taxon>
        <taxon>Aquimarina</taxon>
    </lineage>
</organism>
<reference evidence="1 2" key="1">
    <citation type="submission" date="2016-01" db="EMBL/GenBank/DDBJ databases">
        <title>The draft genome sequence of Aquimarina sp. RZW4-3-2.</title>
        <authorList>
            <person name="Wang Y."/>
        </authorList>
    </citation>
    <scope>NUCLEOTIDE SEQUENCE [LARGE SCALE GENOMIC DNA]</scope>
    <source>
        <strain evidence="1 2">RZW4-3-2</strain>
    </source>
</reference>
<evidence type="ECO:0000313" key="2">
    <source>
        <dbReference type="Proteomes" id="UP000076715"/>
    </source>
</evidence>
<gene>
    <name evidence="1" type="ORF">AWE51_04200</name>
</gene>
<accession>A0A163CQF3</accession>
<comment type="caution">
    <text evidence="1">The sequence shown here is derived from an EMBL/GenBank/DDBJ whole genome shotgun (WGS) entry which is preliminary data.</text>
</comment>
<dbReference type="AlphaFoldDB" id="A0A163CQF3"/>
<dbReference type="Proteomes" id="UP000076715">
    <property type="component" value="Unassembled WGS sequence"/>
</dbReference>
<evidence type="ECO:0000313" key="1">
    <source>
        <dbReference type="EMBL" id="KZS42657.1"/>
    </source>
</evidence>
<protein>
    <submittedName>
        <fullName evidence="1">Uncharacterized protein</fullName>
    </submittedName>
</protein>
<proteinExistence type="predicted"/>
<dbReference type="RefSeq" id="WP_066310792.1">
    <property type="nucleotide sequence ID" value="NZ_CANLSS010000021.1"/>
</dbReference>